<proteinExistence type="predicted"/>
<dbReference type="SUPFAM" id="SSF56281">
    <property type="entry name" value="Metallo-hydrolase/oxidoreductase"/>
    <property type="match status" value="1"/>
</dbReference>
<dbReference type="AlphaFoldDB" id="A0A9D5JSA6"/>
<sequence>MEKVTLLGTAGAVTDRQRDNVSLVFSAQEAGEASVFHVLIECGGSAAHKLATLGIPYETLTDLIITHTHLDHLYGLPGLVFSIRYKDLDRTAALRIYCPEDAEQIIGALLDFFELREDLFFPIEIYGIPSQEDSLVLENAQVRITSTPVNHAPKIPTHAIKIFSKTSGKSVVYSSDTTYSEQLIRFAQGVDLLFHECAGLNGQPVPDVHSTALQVGKVAQQSNVKQLVLLHLDTALNNDPARILDEVHQHFTGHAVVGSDFDDYVL</sequence>
<dbReference type="PANTHER" id="PTHR46018:SF2">
    <property type="entry name" value="ZINC PHOSPHODIESTERASE ELAC PROTEIN 1"/>
    <property type="match status" value="1"/>
</dbReference>
<evidence type="ECO:0000313" key="1">
    <source>
        <dbReference type="EMBL" id="MBD3323342.1"/>
    </source>
</evidence>
<gene>
    <name evidence="1" type="ORF">GF339_02090</name>
</gene>
<dbReference type="InterPro" id="IPR036866">
    <property type="entry name" value="RibonucZ/Hydroxyglut_hydro"/>
</dbReference>
<dbReference type="Gene3D" id="3.60.15.10">
    <property type="entry name" value="Ribonuclease Z/Hydroxyacylglutathione hydrolase-like"/>
    <property type="match status" value="1"/>
</dbReference>
<evidence type="ECO:0000313" key="2">
    <source>
        <dbReference type="Proteomes" id="UP000649604"/>
    </source>
</evidence>
<reference evidence="1" key="1">
    <citation type="submission" date="2019-11" db="EMBL/GenBank/DDBJ databases">
        <title>Microbial mats filling the niche in hypersaline microbial mats.</title>
        <authorList>
            <person name="Wong H.L."/>
            <person name="Macleod F.I."/>
            <person name="White R.A. III"/>
            <person name="Burns B.P."/>
        </authorList>
    </citation>
    <scope>NUCLEOTIDE SEQUENCE</scope>
    <source>
        <strain evidence="1">Rbin_158</strain>
    </source>
</reference>
<protein>
    <submittedName>
        <fullName evidence="1">MBL fold metallo-hydrolase</fullName>
    </submittedName>
</protein>
<dbReference type="Pfam" id="PF23023">
    <property type="entry name" value="Anti-Pycsar_Apyc1"/>
    <property type="match status" value="1"/>
</dbReference>
<dbReference type="PANTHER" id="PTHR46018">
    <property type="entry name" value="ZINC PHOSPHODIESTERASE ELAC PROTEIN 1"/>
    <property type="match status" value="1"/>
</dbReference>
<name>A0A9D5JSA6_9BACT</name>
<accession>A0A9D5JSA6</accession>
<dbReference type="GO" id="GO:0042781">
    <property type="term" value="F:3'-tRNA processing endoribonuclease activity"/>
    <property type="evidence" value="ECO:0007669"/>
    <property type="project" value="TreeGrafter"/>
</dbReference>
<dbReference type="EMBL" id="WJJP01000057">
    <property type="protein sequence ID" value="MBD3323342.1"/>
    <property type="molecule type" value="Genomic_DNA"/>
</dbReference>
<dbReference type="CDD" id="cd16272">
    <property type="entry name" value="RNaseZ_MBL-fold"/>
    <property type="match status" value="1"/>
</dbReference>
<organism evidence="1 2">
    <name type="scientific">candidate division KSB3 bacterium</name>
    <dbReference type="NCBI Taxonomy" id="2044937"/>
    <lineage>
        <taxon>Bacteria</taxon>
        <taxon>candidate division KSB3</taxon>
    </lineage>
</organism>
<comment type="caution">
    <text evidence="1">The sequence shown here is derived from an EMBL/GenBank/DDBJ whole genome shotgun (WGS) entry which is preliminary data.</text>
</comment>
<dbReference type="Proteomes" id="UP000649604">
    <property type="component" value="Unassembled WGS sequence"/>
</dbReference>